<dbReference type="AlphaFoldDB" id="A0A101LXP8"/>
<comment type="caution">
    <text evidence="2">The sequence shown here is derived from an EMBL/GenBank/DDBJ whole genome shotgun (WGS) entry which is preliminary data.</text>
</comment>
<keyword evidence="2" id="KW-0496">Mitochondrion</keyword>
<name>A0A101LXP8_PICGL</name>
<organism evidence="2">
    <name type="scientific">Picea glauca</name>
    <name type="common">White spruce</name>
    <name type="synonym">Pinus glauca</name>
    <dbReference type="NCBI Taxonomy" id="3330"/>
    <lineage>
        <taxon>Eukaryota</taxon>
        <taxon>Viridiplantae</taxon>
        <taxon>Streptophyta</taxon>
        <taxon>Embryophyta</taxon>
        <taxon>Tracheophyta</taxon>
        <taxon>Spermatophyta</taxon>
        <taxon>Pinopsida</taxon>
        <taxon>Pinidae</taxon>
        <taxon>Conifers I</taxon>
        <taxon>Pinales</taxon>
        <taxon>Pinaceae</taxon>
        <taxon>Picea</taxon>
    </lineage>
</organism>
<protein>
    <submittedName>
        <fullName evidence="2">Uncharacterized protein</fullName>
    </submittedName>
</protein>
<reference evidence="2" key="1">
    <citation type="journal article" date="2015" name="Genome Biol. Evol.">
        <title>Organellar Genomes of White Spruce (Picea glauca): Assembly and Annotation.</title>
        <authorList>
            <person name="Jackman S.D."/>
            <person name="Warren R.L."/>
            <person name="Gibb E.A."/>
            <person name="Vandervalk B.P."/>
            <person name="Mohamadi H."/>
            <person name="Chu J."/>
            <person name="Raymond A."/>
            <person name="Pleasance S."/>
            <person name="Coope R."/>
            <person name="Wildung M.R."/>
            <person name="Ritland C.E."/>
            <person name="Bousquet J."/>
            <person name="Jones S.J."/>
            <person name="Bohlmann J."/>
            <person name="Birol I."/>
        </authorList>
    </citation>
    <scope>NUCLEOTIDE SEQUENCE [LARGE SCALE GENOMIC DNA]</scope>
    <source>
        <tissue evidence="2">Flushing bud</tissue>
    </source>
</reference>
<sequence length="58" mass="6875">MKEINNGLTYYFKCLRGFIYRFDHRSGSRYVELGGLPKRSHLSDRGTSSDYFDRRGHL</sequence>
<evidence type="ECO:0000256" key="1">
    <source>
        <dbReference type="SAM" id="MobiDB-lite"/>
    </source>
</evidence>
<accession>A0A101LXP8</accession>
<evidence type="ECO:0000313" key="2">
    <source>
        <dbReference type="EMBL" id="KUM47281.1"/>
    </source>
</evidence>
<feature type="region of interest" description="Disordered" evidence="1">
    <location>
        <begin position="36"/>
        <end position="58"/>
    </location>
</feature>
<dbReference type="EMBL" id="LKAM01000007">
    <property type="protein sequence ID" value="KUM47281.1"/>
    <property type="molecule type" value="Genomic_DNA"/>
</dbReference>
<gene>
    <name evidence="2" type="ORF">ABT39_MTgene5466</name>
</gene>
<geneLocation type="mitochondrion" evidence="2"/>
<proteinExistence type="predicted"/>